<keyword evidence="4" id="KW-0804">Transcription</keyword>
<dbReference type="SUPFAM" id="SSF56219">
    <property type="entry name" value="DNase I-like"/>
    <property type="match status" value="1"/>
</dbReference>
<dbReference type="KEGG" id="rsz:108850387"/>
<dbReference type="PANTHER" id="PTHR33116:SF86">
    <property type="entry name" value="REVERSE TRANSCRIPTASE DOMAIN-CONTAINING PROTEIN"/>
    <property type="match status" value="1"/>
</dbReference>
<dbReference type="CDD" id="cd01650">
    <property type="entry name" value="RT_nLTR_like"/>
    <property type="match status" value="1"/>
</dbReference>
<dbReference type="PROSITE" id="PS50878">
    <property type="entry name" value="RT_POL"/>
    <property type="match status" value="1"/>
</dbReference>
<dbReference type="RefSeq" id="XP_056863970.1">
    <property type="nucleotide sequence ID" value="XM_057007990.1"/>
</dbReference>
<dbReference type="InterPro" id="IPR036397">
    <property type="entry name" value="RNaseH_sf"/>
</dbReference>
<dbReference type="PROSITE" id="PS51754">
    <property type="entry name" value="OVATE"/>
    <property type="match status" value="1"/>
</dbReference>
<evidence type="ECO:0000259" key="7">
    <source>
        <dbReference type="PROSITE" id="PS51754"/>
    </source>
</evidence>
<dbReference type="Pfam" id="PF13966">
    <property type="entry name" value="zf-RVT"/>
    <property type="match status" value="1"/>
</dbReference>
<dbReference type="Pfam" id="PF00078">
    <property type="entry name" value="RVT_1"/>
    <property type="match status" value="1"/>
</dbReference>
<dbReference type="CDD" id="cd06222">
    <property type="entry name" value="RNase_H_like"/>
    <property type="match status" value="1"/>
</dbReference>
<evidence type="ECO:0000259" key="6">
    <source>
        <dbReference type="PROSITE" id="PS50878"/>
    </source>
</evidence>
<sequence>MEAMVEAQTLHHDWRSLEKLLFQFLKVNAKTSHRYIFAAFIDLLLNSTLHTNEPININIAKDDVNGFSATRATVGEASTSCCNSMSCQRRSGNRGRHLVHCRLDRTLANSSWYDTFPQSRCHYLRFEGSDHRPVHSTFSSARRKMGKIFRFDRRLKDVEEVRKLIESTWNASPQCSVAQRLVACRRAIVQWSREHYSNSRKTIDELRHKLDAAMADQATEDAIAIITKALLEAYKAEEAFWKQRSRLLWLTLGDKNTGFFHAVSKGRQARNRLTMMESVTGEPLYEEEHIAAEIARYFTEIFTTCGSNGEDTVERALSRRISSEVNKELTTIPSATEIRKALFAIHPDKSPGPDGFSASFFQANWNTVGPAIVDEVRGFFITGIMPESINKTQVRLIPKGQHALKVADYRPIALCNVYYKIISKILSLRLRPVLSSVISENQSAFLPGRAIADNVLITHEILHYLKNSDAKKHCYMAVKTDMSKAYDRLEWDFVRLVFDKLGFDAIWVHWVLQCISTVTYSFLVNDSALGQVIPQRGIRQGDPLSPYIFILCGEVLSGLCRAGQDSGELSGVKIGQYCPRVNHLLFADDTMFFAKATAECCSYLTSTLKAYEKASGQLINATKSSIFFSSKTPQETRRRVKSILGIEKEGGVGKYLGLPELFTRKKSDLFSSIVDRIKLRAAAWSTRRLSSAGKLTMLKSVLSAVPTYAMSCFPLPIGLCNQIQSALTRFWWDNDPSARKICWISYEALSHHKDSGGLGLRDIQDFNVAMLAKNSWRILQNPGCLLARLLCGKYCHNASLLTVTCSSSASHGWRGVVAGFQLLKLQLGKAIGNGQTTKIWSDSWISPTAKLLPYGPPTEVSRDLVVADLLTRETGEWITSMVEAIFPELAHLILLIKPSVQRLEDGFVWLKTKTGIYSVKSGYYALREETVELHISPNILSFKWQQHIWKSPSPPKLHLFLWKLCRGALPLGSSLLARGINISGLCPHCNEPETALHLFFLCPFAVQVWEQAPFRDKPLFSETATLHECFTTMSTLIALPPTGVSSSLTSWILWGIWTSRNTLVFENRAIPAKTALVRAITSAREWLLAQATLPKRSLPVQGVIDLPPLQANVVLCNTDAAWIASQRAGLGWTFHHTPTGLAMEGSRSYNHVSSPLMAEALAMREAMAEAKRCDITNVWFRTDSQELTRAINSKTLSVELFGVLMDIEFLSSSFDFCFVSFISRDSNVAADLLAKSALHSYVPALY</sequence>
<evidence type="ECO:0000313" key="8">
    <source>
        <dbReference type="Proteomes" id="UP000504610"/>
    </source>
</evidence>
<dbReference type="InterPro" id="IPR036691">
    <property type="entry name" value="Endo/exonu/phosph_ase_sf"/>
</dbReference>
<comment type="subcellular location">
    <subcellularLocation>
        <location evidence="1">Nucleus</location>
    </subcellularLocation>
</comment>
<evidence type="ECO:0000256" key="1">
    <source>
        <dbReference type="ARBA" id="ARBA00004123"/>
    </source>
</evidence>
<evidence type="ECO:0000313" key="9">
    <source>
        <dbReference type="RefSeq" id="XP_056863970.1"/>
    </source>
</evidence>
<dbReference type="SUPFAM" id="SSF53098">
    <property type="entry name" value="Ribonuclease H-like"/>
    <property type="match status" value="1"/>
</dbReference>
<evidence type="ECO:0000256" key="3">
    <source>
        <dbReference type="ARBA" id="ARBA00023015"/>
    </source>
</evidence>
<evidence type="ECO:0000256" key="4">
    <source>
        <dbReference type="ARBA" id="ARBA00023163"/>
    </source>
</evidence>
<dbReference type="AlphaFoldDB" id="A0A9W3DJA6"/>
<dbReference type="GeneID" id="108850387"/>
<proteinExistence type="predicted"/>
<dbReference type="SUPFAM" id="SSF56672">
    <property type="entry name" value="DNA/RNA polymerases"/>
    <property type="match status" value="1"/>
</dbReference>
<feature type="domain" description="OVATE" evidence="7">
    <location>
        <begin position="1"/>
        <end position="46"/>
    </location>
</feature>
<dbReference type="PANTHER" id="PTHR33116">
    <property type="entry name" value="REVERSE TRANSCRIPTASE ZINC-BINDING DOMAIN-CONTAINING PROTEIN-RELATED-RELATED"/>
    <property type="match status" value="1"/>
</dbReference>
<dbReference type="Pfam" id="PF04844">
    <property type="entry name" value="Ovate"/>
    <property type="match status" value="1"/>
</dbReference>
<keyword evidence="5" id="KW-0539">Nucleus</keyword>
<organism evidence="8 9">
    <name type="scientific">Raphanus sativus</name>
    <name type="common">Radish</name>
    <name type="synonym">Raphanus raphanistrum var. sativus</name>
    <dbReference type="NCBI Taxonomy" id="3726"/>
    <lineage>
        <taxon>Eukaryota</taxon>
        <taxon>Viridiplantae</taxon>
        <taxon>Streptophyta</taxon>
        <taxon>Embryophyta</taxon>
        <taxon>Tracheophyta</taxon>
        <taxon>Spermatophyta</taxon>
        <taxon>Magnoliopsida</taxon>
        <taxon>eudicotyledons</taxon>
        <taxon>Gunneridae</taxon>
        <taxon>Pentapetalae</taxon>
        <taxon>rosids</taxon>
        <taxon>malvids</taxon>
        <taxon>Brassicales</taxon>
        <taxon>Brassicaceae</taxon>
        <taxon>Brassiceae</taxon>
        <taxon>Raphanus</taxon>
    </lineage>
</organism>
<dbReference type="InterPro" id="IPR012337">
    <property type="entry name" value="RNaseH-like_sf"/>
</dbReference>
<dbReference type="GO" id="GO:0003676">
    <property type="term" value="F:nucleic acid binding"/>
    <property type="evidence" value="ECO:0007669"/>
    <property type="project" value="InterPro"/>
</dbReference>
<dbReference type="GO" id="GO:0045892">
    <property type="term" value="P:negative regulation of DNA-templated transcription"/>
    <property type="evidence" value="ECO:0007669"/>
    <property type="project" value="UniProtKB-ARBA"/>
</dbReference>
<name>A0A9W3DJA6_RAPSA</name>
<protein>
    <submittedName>
        <fullName evidence="9">Uncharacterized protein LOC108850387</fullName>
    </submittedName>
</protein>
<keyword evidence="8" id="KW-1185">Reference proteome</keyword>
<dbReference type="Gene3D" id="3.30.420.10">
    <property type="entry name" value="Ribonuclease H-like superfamily/Ribonuclease H"/>
    <property type="match status" value="1"/>
</dbReference>
<dbReference type="OrthoDB" id="428918at2759"/>
<reference evidence="9" key="2">
    <citation type="submission" date="2025-08" db="UniProtKB">
        <authorList>
            <consortium name="RefSeq"/>
        </authorList>
    </citation>
    <scope>IDENTIFICATION</scope>
    <source>
        <tissue evidence="9">Leaf</tissue>
    </source>
</reference>
<dbReference type="GO" id="GO:0005634">
    <property type="term" value="C:nucleus"/>
    <property type="evidence" value="ECO:0007669"/>
    <property type="project" value="UniProtKB-SubCell"/>
</dbReference>
<gene>
    <name evidence="9" type="primary">LOC108850387</name>
</gene>
<dbReference type="GO" id="GO:0004523">
    <property type="term" value="F:RNA-DNA hybrid ribonuclease activity"/>
    <property type="evidence" value="ECO:0007669"/>
    <property type="project" value="InterPro"/>
</dbReference>
<dbReference type="InterPro" id="IPR043502">
    <property type="entry name" value="DNA/RNA_pol_sf"/>
</dbReference>
<dbReference type="InterPro" id="IPR006458">
    <property type="entry name" value="Ovate_C"/>
</dbReference>
<accession>A0A9W3DJA6</accession>
<dbReference type="Pfam" id="PF13456">
    <property type="entry name" value="RVT_3"/>
    <property type="match status" value="1"/>
</dbReference>
<reference evidence="8" key="1">
    <citation type="journal article" date="2019" name="Database">
        <title>The radish genome database (RadishGD): an integrated information resource for radish genomics.</title>
        <authorList>
            <person name="Yu H.J."/>
            <person name="Baek S."/>
            <person name="Lee Y.J."/>
            <person name="Cho A."/>
            <person name="Mun J.H."/>
        </authorList>
    </citation>
    <scope>NUCLEOTIDE SEQUENCE [LARGE SCALE GENOMIC DNA]</scope>
    <source>
        <strain evidence="8">cv. WK10039</strain>
    </source>
</reference>
<dbReference type="InterPro" id="IPR002156">
    <property type="entry name" value="RNaseH_domain"/>
</dbReference>
<feature type="domain" description="Reverse transcriptase" evidence="6">
    <location>
        <begin position="378"/>
        <end position="648"/>
    </location>
</feature>
<dbReference type="Proteomes" id="UP000504610">
    <property type="component" value="Chromosome 4"/>
</dbReference>
<dbReference type="InterPro" id="IPR026960">
    <property type="entry name" value="RVT-Znf"/>
</dbReference>
<evidence type="ECO:0000256" key="2">
    <source>
        <dbReference type="ARBA" id="ARBA00022491"/>
    </source>
</evidence>
<dbReference type="InterPro" id="IPR044730">
    <property type="entry name" value="RNase_H-like_dom_plant"/>
</dbReference>
<keyword evidence="3" id="KW-0805">Transcription regulation</keyword>
<dbReference type="NCBIfam" id="TIGR01568">
    <property type="entry name" value="A_thal_3678"/>
    <property type="match status" value="1"/>
</dbReference>
<keyword evidence="2" id="KW-0678">Repressor</keyword>
<dbReference type="InterPro" id="IPR000477">
    <property type="entry name" value="RT_dom"/>
</dbReference>
<evidence type="ECO:0000256" key="5">
    <source>
        <dbReference type="ARBA" id="ARBA00023242"/>
    </source>
</evidence>